<dbReference type="InterPro" id="IPR034652">
    <property type="entry name" value="SRP68-RBD"/>
</dbReference>
<proteinExistence type="inferred from homology"/>
<dbReference type="AlphaFoldDB" id="A0AAN7SDM6"/>
<dbReference type="PANTHER" id="PTHR12860">
    <property type="entry name" value="SIGNAL RECOGNITION PARTICLE 68 KDA PROTEIN"/>
    <property type="match status" value="1"/>
</dbReference>
<protein>
    <recommendedName>
        <fullName evidence="11 12">Signal recognition particle subunit SRP68</fullName>
        <shortName evidence="12">SRP68</shortName>
    </recommendedName>
</protein>
<evidence type="ECO:0000256" key="1">
    <source>
        <dbReference type="ARBA" id="ARBA00004240"/>
    </source>
</evidence>
<comment type="subcellular location">
    <subcellularLocation>
        <location evidence="2 12">Cytoplasm</location>
    </subcellularLocation>
    <subcellularLocation>
        <location evidence="1">Endoplasmic reticulum</location>
    </subcellularLocation>
    <subcellularLocation>
        <location evidence="3">Nucleus</location>
        <location evidence="3">Nucleolus</location>
    </subcellularLocation>
</comment>
<comment type="similarity">
    <text evidence="4 12">Belongs to the SRP68 family.</text>
</comment>
<keyword evidence="7 12" id="KW-0694">RNA-binding</keyword>
<keyword evidence="8 12" id="KW-0733">Signal recognition particle</keyword>
<evidence type="ECO:0000313" key="14">
    <source>
        <dbReference type="Proteomes" id="UP001353858"/>
    </source>
</evidence>
<evidence type="ECO:0000256" key="6">
    <source>
        <dbReference type="ARBA" id="ARBA00022824"/>
    </source>
</evidence>
<dbReference type="Gene3D" id="1.10.3450.40">
    <property type="entry name" value="Signal recognition particle, SRP68 subunit, RNA-binding domain"/>
    <property type="match status" value="1"/>
</dbReference>
<dbReference type="EMBL" id="JARPUR010000006">
    <property type="protein sequence ID" value="KAK4873734.1"/>
    <property type="molecule type" value="Genomic_DNA"/>
</dbReference>
<evidence type="ECO:0000313" key="13">
    <source>
        <dbReference type="EMBL" id="KAK4873734.1"/>
    </source>
</evidence>
<dbReference type="GO" id="GO:0005786">
    <property type="term" value="C:signal recognition particle, endoplasmic reticulum targeting"/>
    <property type="evidence" value="ECO:0007669"/>
    <property type="project" value="UniProtKB-KW"/>
</dbReference>
<dbReference type="Pfam" id="PF16969">
    <property type="entry name" value="SRP68"/>
    <property type="match status" value="1"/>
</dbReference>
<gene>
    <name evidence="13" type="ORF">RN001_013094</name>
</gene>
<dbReference type="GO" id="GO:0006614">
    <property type="term" value="P:SRP-dependent cotranslational protein targeting to membrane"/>
    <property type="evidence" value="ECO:0007669"/>
    <property type="project" value="InterPro"/>
</dbReference>
<evidence type="ECO:0000256" key="8">
    <source>
        <dbReference type="ARBA" id="ARBA00023135"/>
    </source>
</evidence>
<dbReference type="InterPro" id="IPR026258">
    <property type="entry name" value="SRP68"/>
</dbReference>
<evidence type="ECO:0000256" key="4">
    <source>
        <dbReference type="ARBA" id="ARBA00009352"/>
    </source>
</evidence>
<name>A0AAN7SDM6_9COLE</name>
<evidence type="ECO:0000256" key="2">
    <source>
        <dbReference type="ARBA" id="ARBA00004496"/>
    </source>
</evidence>
<organism evidence="13 14">
    <name type="scientific">Aquatica leii</name>
    <dbReference type="NCBI Taxonomy" id="1421715"/>
    <lineage>
        <taxon>Eukaryota</taxon>
        <taxon>Metazoa</taxon>
        <taxon>Ecdysozoa</taxon>
        <taxon>Arthropoda</taxon>
        <taxon>Hexapoda</taxon>
        <taxon>Insecta</taxon>
        <taxon>Pterygota</taxon>
        <taxon>Neoptera</taxon>
        <taxon>Endopterygota</taxon>
        <taxon>Coleoptera</taxon>
        <taxon>Polyphaga</taxon>
        <taxon>Elateriformia</taxon>
        <taxon>Elateroidea</taxon>
        <taxon>Lampyridae</taxon>
        <taxon>Luciolinae</taxon>
        <taxon>Aquatica</taxon>
    </lineage>
</organism>
<keyword evidence="10 12" id="KW-0687">Ribonucleoprotein</keyword>
<keyword evidence="14" id="KW-1185">Reference proteome</keyword>
<dbReference type="GO" id="GO:0030942">
    <property type="term" value="F:endoplasmic reticulum signal peptide binding"/>
    <property type="evidence" value="ECO:0007669"/>
    <property type="project" value="InterPro"/>
</dbReference>
<dbReference type="GO" id="GO:0008312">
    <property type="term" value="F:7S RNA binding"/>
    <property type="evidence" value="ECO:0007669"/>
    <property type="project" value="InterPro"/>
</dbReference>
<evidence type="ECO:0000256" key="11">
    <source>
        <dbReference type="ARBA" id="ARBA00029498"/>
    </source>
</evidence>
<evidence type="ECO:0000256" key="10">
    <source>
        <dbReference type="ARBA" id="ARBA00023274"/>
    </source>
</evidence>
<dbReference type="InterPro" id="IPR011990">
    <property type="entry name" value="TPR-like_helical_dom_sf"/>
</dbReference>
<dbReference type="SUPFAM" id="SSF48452">
    <property type="entry name" value="TPR-like"/>
    <property type="match status" value="1"/>
</dbReference>
<dbReference type="CDD" id="cd15481">
    <property type="entry name" value="SRP68-RBD"/>
    <property type="match status" value="1"/>
</dbReference>
<dbReference type="PIRSF" id="PIRSF038995">
    <property type="entry name" value="SRP68"/>
    <property type="match status" value="1"/>
</dbReference>
<evidence type="ECO:0000256" key="5">
    <source>
        <dbReference type="ARBA" id="ARBA00022490"/>
    </source>
</evidence>
<dbReference type="FunFam" id="1.10.3450.40:FF:000001">
    <property type="entry name" value="Signal recognition particle subunit SRP68"/>
    <property type="match status" value="1"/>
</dbReference>
<dbReference type="InterPro" id="IPR038253">
    <property type="entry name" value="SRP68_N_sf"/>
</dbReference>
<evidence type="ECO:0000256" key="12">
    <source>
        <dbReference type="PIRNR" id="PIRNR038995"/>
    </source>
</evidence>
<sequence>MVLEEVNENILDEVPKETKKEPLKPFTLELINVIKDAQQQHGLRHGDYQRYRGYCSRRISRLRKALKIPQGDRRHFKKRNVTEEHLSNPISDERLLHIPLMLAERNWAYAMQLRQESNTEQRKKFHMIRKLRKACFYALRLEELCKFERCDARTKLEAQAYVSWIHGCLYFELQMWSAAAENLKKAQVVYEKLASALSEEKQQPYKQRIEELTPSLRYCAYNIGEEQGINLPELRTLGILENFDKFILQSSETTAAILHEIDWYGIKVPIRIEKVQLFLQTLVNFDESLLKAEDDAKRIEILENMFIDLRDVISATRAEARPDDKDMQLLLSYLLSIRIERTIQRNMYLIKQSRKPQDIVRLLDITNQQLNELAQLEPLQKKDDVQLDFSHRILALRALRCYYLAKSHNVLHRWTEALSCYDRSLNYAREAAQYKLSTDLLEMLNVVIDEVPSEVVYLQSQSVLEQQEEESVTVAPSKSQLNKVPLIDRLDEFHENPQYLTKNPNIVTMPPAMEAVPAKPLFYDLALNFVNFPTLAETTDEALGKQKASGISGFVKGIWSGWGSKK</sequence>
<accession>A0AAN7SDM6</accession>
<keyword evidence="6" id="KW-0256">Endoplasmic reticulum</keyword>
<evidence type="ECO:0000256" key="7">
    <source>
        <dbReference type="ARBA" id="ARBA00022884"/>
    </source>
</evidence>
<dbReference type="GO" id="GO:0005047">
    <property type="term" value="F:signal recognition particle binding"/>
    <property type="evidence" value="ECO:0007669"/>
    <property type="project" value="InterPro"/>
</dbReference>
<evidence type="ECO:0000256" key="3">
    <source>
        <dbReference type="ARBA" id="ARBA00004604"/>
    </source>
</evidence>
<dbReference type="GO" id="GO:0005783">
    <property type="term" value="C:endoplasmic reticulum"/>
    <property type="evidence" value="ECO:0007669"/>
    <property type="project" value="UniProtKB-SubCell"/>
</dbReference>
<evidence type="ECO:0000256" key="9">
    <source>
        <dbReference type="ARBA" id="ARBA00023242"/>
    </source>
</evidence>
<comment type="function">
    <text evidence="12">Component of the signal recognition particle (SRP) complex, a ribonucleoprotein complex that mediates the cotranslational targeting of secretory and membrane proteins to the endoplasmic reticulum (ER). The SRP complex interacts with the signal sequence in nascent secretory and membrane proteins and directs them to the membrane of the ER.</text>
</comment>
<keyword evidence="9" id="KW-0539">Nucleus</keyword>
<dbReference type="GO" id="GO:0005730">
    <property type="term" value="C:nucleolus"/>
    <property type="evidence" value="ECO:0007669"/>
    <property type="project" value="UniProtKB-SubCell"/>
</dbReference>
<dbReference type="PANTHER" id="PTHR12860:SF0">
    <property type="entry name" value="SIGNAL RECOGNITION PARTICLE SUBUNIT SRP68"/>
    <property type="match status" value="1"/>
</dbReference>
<reference evidence="14" key="1">
    <citation type="submission" date="2023-01" db="EMBL/GenBank/DDBJ databases">
        <title>Key to firefly adult light organ development and bioluminescence: homeobox transcription factors regulate luciferase expression and transportation to peroxisome.</title>
        <authorList>
            <person name="Fu X."/>
        </authorList>
    </citation>
    <scope>NUCLEOTIDE SEQUENCE [LARGE SCALE GENOMIC DNA]</scope>
</reference>
<keyword evidence="5 12" id="KW-0963">Cytoplasm</keyword>
<dbReference type="GO" id="GO:0005829">
    <property type="term" value="C:cytosol"/>
    <property type="evidence" value="ECO:0007669"/>
    <property type="project" value="UniProtKB-ARBA"/>
</dbReference>
<dbReference type="Proteomes" id="UP001353858">
    <property type="component" value="Unassembled WGS sequence"/>
</dbReference>
<comment type="caution">
    <text evidence="13">The sequence shown here is derived from an EMBL/GenBank/DDBJ whole genome shotgun (WGS) entry which is preliminary data.</text>
</comment>